<organism evidence="1 2">
    <name type="scientific">Dreissena polymorpha</name>
    <name type="common">Zebra mussel</name>
    <name type="synonym">Mytilus polymorpha</name>
    <dbReference type="NCBI Taxonomy" id="45954"/>
    <lineage>
        <taxon>Eukaryota</taxon>
        <taxon>Metazoa</taxon>
        <taxon>Spiralia</taxon>
        <taxon>Lophotrochozoa</taxon>
        <taxon>Mollusca</taxon>
        <taxon>Bivalvia</taxon>
        <taxon>Autobranchia</taxon>
        <taxon>Heteroconchia</taxon>
        <taxon>Euheterodonta</taxon>
        <taxon>Imparidentia</taxon>
        <taxon>Neoheterodontei</taxon>
        <taxon>Myida</taxon>
        <taxon>Dreissenoidea</taxon>
        <taxon>Dreissenidae</taxon>
        <taxon>Dreissena</taxon>
    </lineage>
</organism>
<accession>A0A9D4RWV5</accession>
<protein>
    <submittedName>
        <fullName evidence="1">Uncharacterized protein</fullName>
    </submittedName>
</protein>
<reference evidence="1" key="2">
    <citation type="submission" date="2020-11" db="EMBL/GenBank/DDBJ databases">
        <authorList>
            <person name="McCartney M.A."/>
            <person name="Auch B."/>
            <person name="Kono T."/>
            <person name="Mallez S."/>
            <person name="Becker A."/>
            <person name="Gohl D.M."/>
            <person name="Silverstein K.A.T."/>
            <person name="Koren S."/>
            <person name="Bechman K.B."/>
            <person name="Herman A."/>
            <person name="Abrahante J.E."/>
            <person name="Garbe J."/>
        </authorList>
    </citation>
    <scope>NUCLEOTIDE SEQUENCE</scope>
    <source>
        <strain evidence="1">Duluth1</strain>
        <tissue evidence="1">Whole animal</tissue>
    </source>
</reference>
<gene>
    <name evidence="1" type="ORF">DPMN_005715</name>
</gene>
<proteinExistence type="predicted"/>
<evidence type="ECO:0000313" key="2">
    <source>
        <dbReference type="Proteomes" id="UP000828390"/>
    </source>
</evidence>
<reference evidence="1" key="1">
    <citation type="journal article" date="2019" name="bioRxiv">
        <title>The Genome of the Zebra Mussel, Dreissena polymorpha: A Resource for Invasive Species Research.</title>
        <authorList>
            <person name="McCartney M.A."/>
            <person name="Auch B."/>
            <person name="Kono T."/>
            <person name="Mallez S."/>
            <person name="Zhang Y."/>
            <person name="Obille A."/>
            <person name="Becker A."/>
            <person name="Abrahante J.E."/>
            <person name="Garbe J."/>
            <person name="Badalamenti J.P."/>
            <person name="Herman A."/>
            <person name="Mangelson H."/>
            <person name="Liachko I."/>
            <person name="Sullivan S."/>
            <person name="Sone E.D."/>
            <person name="Koren S."/>
            <person name="Silverstein K.A.T."/>
            <person name="Beckman K.B."/>
            <person name="Gohl D.M."/>
        </authorList>
    </citation>
    <scope>NUCLEOTIDE SEQUENCE</scope>
    <source>
        <strain evidence="1">Duluth1</strain>
        <tissue evidence="1">Whole animal</tissue>
    </source>
</reference>
<dbReference type="Proteomes" id="UP000828390">
    <property type="component" value="Unassembled WGS sequence"/>
</dbReference>
<dbReference type="EMBL" id="JAIWYP010000001">
    <property type="protein sequence ID" value="KAH3881788.1"/>
    <property type="molecule type" value="Genomic_DNA"/>
</dbReference>
<name>A0A9D4RWV5_DREPO</name>
<sequence>MTVLFHSSQQFLHRPEAANDGRMIARNKVIHTVNDKCTPVMLDIISNMQWFQLLELYVKKKITLTSPSSFSSSASADSKVTTCFLRKKPSYTMNNTKSSSAFVSPSSSSSSLQSLQSLMITIPE</sequence>
<dbReference type="AlphaFoldDB" id="A0A9D4RWV5"/>
<comment type="caution">
    <text evidence="1">The sequence shown here is derived from an EMBL/GenBank/DDBJ whole genome shotgun (WGS) entry which is preliminary data.</text>
</comment>
<evidence type="ECO:0000313" key="1">
    <source>
        <dbReference type="EMBL" id="KAH3881788.1"/>
    </source>
</evidence>
<keyword evidence="2" id="KW-1185">Reference proteome</keyword>